<dbReference type="SUPFAM" id="SSF51905">
    <property type="entry name" value="FAD/NAD(P)-binding domain"/>
    <property type="match status" value="2"/>
</dbReference>
<dbReference type="AlphaFoldDB" id="A0A5B0X045"/>
<dbReference type="InterPro" id="IPR023753">
    <property type="entry name" value="FAD/NAD-binding_dom"/>
</dbReference>
<reference evidence="7 8" key="1">
    <citation type="submission" date="2019-09" db="EMBL/GenBank/DDBJ databases">
        <authorList>
            <person name="Chen X.-Y."/>
        </authorList>
    </citation>
    <scope>NUCLEOTIDE SEQUENCE [LARGE SCALE GENOMIC DNA]</scope>
    <source>
        <strain evidence="7 8">NY5</strain>
    </source>
</reference>
<keyword evidence="3" id="KW-0285">Flavoprotein</keyword>
<evidence type="ECO:0000256" key="4">
    <source>
        <dbReference type="ARBA" id="ARBA00022827"/>
    </source>
</evidence>
<dbReference type="PANTHER" id="PTHR42913:SF3">
    <property type="entry name" value="64 KDA MITOCHONDRIAL NADH DEHYDROGENASE (EUROFUNG)"/>
    <property type="match status" value="1"/>
</dbReference>
<evidence type="ECO:0000313" key="7">
    <source>
        <dbReference type="EMBL" id="KAA1191947.1"/>
    </source>
</evidence>
<evidence type="ECO:0000256" key="5">
    <source>
        <dbReference type="ARBA" id="ARBA00023002"/>
    </source>
</evidence>
<protein>
    <submittedName>
        <fullName evidence="7">Pyridine nucleotide-disulfide oxidoreductase</fullName>
    </submittedName>
</protein>
<keyword evidence="5" id="KW-0560">Oxidoreductase</keyword>
<name>A0A5B0X045_9GAMM</name>
<evidence type="ECO:0000259" key="6">
    <source>
        <dbReference type="Pfam" id="PF07992"/>
    </source>
</evidence>
<sequence>MATGKRVVVVGANFGGLACAMALPRGLDVTVVDASPHFEFLPNIHELISEVKTPELLRLARERLISRLGHRFLLDSVTRIDAAGRAVHTASGRSLPFDACVVAAGGVNNTYGLPGVERYTLPFKTVADCAAIGRRLRDLESSGKALSIVIVGGGLEGVEALGEILRKYRHLAQLQVHLVERERQLVPGSPSALGREIEQRCQPHPVHFHKGHGVKSVTKTRVTLTSGQVLRSDMTLWTGGAAPSPLLFQSGLASKKGAWARVNNALQSGVHDNIFVVGDDAQLKNSLSKQAYHALAMGAHAAGNVRRFLAGSRLQDFKPGPEISLISLGDLDTYCVIGKRVIAGRALAPAKELIFQANMARLDPPLRLAPAWDLQARYWRSIHELAIPTLWPPSRLTRLADLRKLA</sequence>
<evidence type="ECO:0000256" key="1">
    <source>
        <dbReference type="ARBA" id="ARBA00001974"/>
    </source>
</evidence>
<organism evidence="7 8">
    <name type="scientific">Pseudohalioglobus sediminis</name>
    <dbReference type="NCBI Taxonomy" id="2606449"/>
    <lineage>
        <taxon>Bacteria</taxon>
        <taxon>Pseudomonadati</taxon>
        <taxon>Pseudomonadota</taxon>
        <taxon>Gammaproteobacteria</taxon>
        <taxon>Cellvibrionales</taxon>
        <taxon>Halieaceae</taxon>
        <taxon>Pseudohalioglobus</taxon>
    </lineage>
</organism>
<dbReference type="PRINTS" id="PR00368">
    <property type="entry name" value="FADPNR"/>
</dbReference>
<gene>
    <name evidence="7" type="ORF">F0M18_10505</name>
</gene>
<keyword evidence="8" id="KW-1185">Reference proteome</keyword>
<dbReference type="RefSeq" id="WP_149611383.1">
    <property type="nucleotide sequence ID" value="NZ_VTUX01000004.1"/>
</dbReference>
<dbReference type="InterPro" id="IPR036188">
    <property type="entry name" value="FAD/NAD-bd_sf"/>
</dbReference>
<comment type="caution">
    <text evidence="7">The sequence shown here is derived from an EMBL/GenBank/DDBJ whole genome shotgun (WGS) entry which is preliminary data.</text>
</comment>
<comment type="cofactor">
    <cofactor evidence="1">
        <name>FAD</name>
        <dbReference type="ChEBI" id="CHEBI:57692"/>
    </cofactor>
</comment>
<evidence type="ECO:0000256" key="3">
    <source>
        <dbReference type="ARBA" id="ARBA00022630"/>
    </source>
</evidence>
<dbReference type="EMBL" id="VTUX01000004">
    <property type="protein sequence ID" value="KAA1191947.1"/>
    <property type="molecule type" value="Genomic_DNA"/>
</dbReference>
<comment type="similarity">
    <text evidence="2">Belongs to the NADH dehydrogenase family.</text>
</comment>
<dbReference type="Proteomes" id="UP000323708">
    <property type="component" value="Unassembled WGS sequence"/>
</dbReference>
<proteinExistence type="inferred from homology"/>
<evidence type="ECO:0000313" key="8">
    <source>
        <dbReference type="Proteomes" id="UP000323708"/>
    </source>
</evidence>
<accession>A0A5B0X045</accession>
<dbReference type="Gene3D" id="3.50.50.100">
    <property type="match status" value="1"/>
</dbReference>
<dbReference type="Pfam" id="PF07992">
    <property type="entry name" value="Pyr_redox_2"/>
    <property type="match status" value="1"/>
</dbReference>
<keyword evidence="4" id="KW-0274">FAD</keyword>
<dbReference type="PROSITE" id="PS51257">
    <property type="entry name" value="PROKAR_LIPOPROTEIN"/>
    <property type="match status" value="1"/>
</dbReference>
<feature type="domain" description="FAD/NAD(P)-binding" evidence="6">
    <location>
        <begin position="6"/>
        <end position="298"/>
    </location>
</feature>
<evidence type="ECO:0000256" key="2">
    <source>
        <dbReference type="ARBA" id="ARBA00005272"/>
    </source>
</evidence>
<dbReference type="GO" id="GO:0019646">
    <property type="term" value="P:aerobic electron transport chain"/>
    <property type="evidence" value="ECO:0007669"/>
    <property type="project" value="TreeGrafter"/>
</dbReference>
<dbReference type="GO" id="GO:0003955">
    <property type="term" value="F:NAD(P)H dehydrogenase (quinone) activity"/>
    <property type="evidence" value="ECO:0007669"/>
    <property type="project" value="TreeGrafter"/>
</dbReference>
<dbReference type="PANTHER" id="PTHR42913">
    <property type="entry name" value="APOPTOSIS-INDUCING FACTOR 1"/>
    <property type="match status" value="1"/>
</dbReference>
<dbReference type="InterPro" id="IPR051169">
    <property type="entry name" value="NADH-Q_oxidoreductase"/>
</dbReference>